<dbReference type="Gene3D" id="3.40.50.1820">
    <property type="entry name" value="alpha/beta hydrolase"/>
    <property type="match status" value="1"/>
</dbReference>
<proteinExistence type="predicted"/>
<reference evidence="2" key="1">
    <citation type="submission" date="2022-07" db="EMBL/GenBank/DDBJ databases">
        <title>Fungi with potential for degradation of polypropylene.</title>
        <authorList>
            <person name="Gostincar C."/>
        </authorList>
    </citation>
    <scope>NUCLEOTIDE SEQUENCE</scope>
    <source>
        <strain evidence="2">EXF-13308</strain>
    </source>
</reference>
<evidence type="ECO:0000256" key="1">
    <source>
        <dbReference type="SAM" id="MobiDB-lite"/>
    </source>
</evidence>
<keyword evidence="3" id="KW-1185">Reference proteome</keyword>
<feature type="compositionally biased region" description="Acidic residues" evidence="1">
    <location>
        <begin position="38"/>
        <end position="50"/>
    </location>
</feature>
<feature type="region of interest" description="Disordered" evidence="1">
    <location>
        <begin position="654"/>
        <end position="681"/>
    </location>
</feature>
<feature type="region of interest" description="Disordered" evidence="1">
    <location>
        <begin position="1"/>
        <end position="61"/>
    </location>
</feature>
<feature type="compositionally biased region" description="Low complexity" evidence="1">
    <location>
        <begin position="206"/>
        <end position="217"/>
    </location>
</feature>
<evidence type="ECO:0000313" key="3">
    <source>
        <dbReference type="Proteomes" id="UP001174694"/>
    </source>
</evidence>
<dbReference type="EMBL" id="JANBVO010000004">
    <property type="protein sequence ID" value="KAJ9154772.1"/>
    <property type="molecule type" value="Genomic_DNA"/>
</dbReference>
<dbReference type="AlphaFoldDB" id="A0AA38RQG5"/>
<feature type="region of interest" description="Disordered" evidence="1">
    <location>
        <begin position="205"/>
        <end position="264"/>
    </location>
</feature>
<sequence>MSALPPLGHESKSVAETPERLEDVEDVSPPPVPPADGPGEDDILYGDQDDPQTLIEPTISPVATRLTLPKTPAAEKAAAIEHLPGGGLFDVAIAEDPPSPPAETDAPALVEGPSEPTRPLAEDTPVAPGSRHRPQPLELPSPWTAGPKLLVKTPEANKPALAGVFGTQARHRRSSSVGAEALKRLSKAFPNLSIPAHLMPNLSTPSFFSSSSSQSSSHVVASQNADDQLESSRVNTLVPSHEFSGPRHATSDPRRSSVQSINSLGLRRTTSEESLLYNSLSRVSSYGDDDRFVNVREQVNSRLKAIKDSWDPPFKLPQMPSILPSPVKKQFSNSEIGLEPTRSASVGRTHRTARDANSILDAVLETLTGDIVIMGGYRGSILRSAEPPHRQLWVPVKVGLNIRKVNLEVGLDPEDEENMEKTIFPSGMLQNIGPVDISRRLFKKLRDCENARTGKLRVHDYGYDWRLSPHLLSRKLVEFLEGLPSNHGPSKQGALVIAHSLGGIITRHAVNQRPELFSGVLYAGSPQRCINILGPIRNGDAVMLNEKVLTAQVNFSLRTTFVFLPEDGFCFLDKNDPRKEYRIDFYDINDWIRYRLSPCVSDGALPPLSPRTGTFGSRSLLNLSDNLPNLPFRSRSVSDGKKVIEAARSVSTKDRTLAPQMDSTADGSAPQQQQSVTRTPAARARAVEYLTRTLAETKRFRAECAHREAHAAANAYPPFSVIYGKDTPTVYAARVAGREGIACADAYDDLVFRSGDGVVLAREAMLPEGYEVVKGGRVSSDKGHISLLGDLPAVGRALEAIVRGRRKGIGIGVRERE</sequence>
<feature type="compositionally biased region" description="Polar residues" evidence="1">
    <location>
        <begin position="661"/>
        <end position="678"/>
    </location>
</feature>
<feature type="compositionally biased region" description="Basic and acidic residues" evidence="1">
    <location>
        <begin position="9"/>
        <end position="21"/>
    </location>
</feature>
<protein>
    <submittedName>
        <fullName evidence="2">Phosphatidylcholine-sterol O-acyltransferase-like protein</fullName>
    </submittedName>
</protein>
<dbReference type="PANTHER" id="PTHR11440">
    <property type="entry name" value="LECITHIN-CHOLESTEROL ACYLTRANSFERASE-RELATED"/>
    <property type="match status" value="1"/>
</dbReference>
<organism evidence="2 3">
    <name type="scientific">Pleurostoma richardsiae</name>
    <dbReference type="NCBI Taxonomy" id="41990"/>
    <lineage>
        <taxon>Eukaryota</taxon>
        <taxon>Fungi</taxon>
        <taxon>Dikarya</taxon>
        <taxon>Ascomycota</taxon>
        <taxon>Pezizomycotina</taxon>
        <taxon>Sordariomycetes</taxon>
        <taxon>Sordariomycetidae</taxon>
        <taxon>Calosphaeriales</taxon>
        <taxon>Pleurostomataceae</taxon>
        <taxon>Pleurostoma</taxon>
    </lineage>
</organism>
<gene>
    <name evidence="2" type="ORF">NKR23_g2148</name>
</gene>
<name>A0AA38RQG5_9PEZI</name>
<accession>A0AA38RQG5</accession>
<feature type="region of interest" description="Disordered" evidence="1">
    <location>
        <begin position="89"/>
        <end position="149"/>
    </location>
</feature>
<evidence type="ECO:0000313" key="2">
    <source>
        <dbReference type="EMBL" id="KAJ9154772.1"/>
    </source>
</evidence>
<dbReference type="Proteomes" id="UP001174694">
    <property type="component" value="Unassembled WGS sequence"/>
</dbReference>
<dbReference type="SUPFAM" id="SSF53474">
    <property type="entry name" value="alpha/beta-Hydrolases"/>
    <property type="match status" value="1"/>
</dbReference>
<dbReference type="InterPro" id="IPR029058">
    <property type="entry name" value="AB_hydrolase_fold"/>
</dbReference>
<feature type="compositionally biased region" description="Polar residues" evidence="1">
    <location>
        <begin position="218"/>
        <end position="238"/>
    </location>
</feature>
<comment type="caution">
    <text evidence="2">The sequence shown here is derived from an EMBL/GenBank/DDBJ whole genome shotgun (WGS) entry which is preliminary data.</text>
</comment>